<dbReference type="EMBL" id="LGUE01000004">
    <property type="protein sequence ID" value="KON84645.1"/>
    <property type="molecule type" value="Genomic_DNA"/>
</dbReference>
<dbReference type="Pfam" id="PF13354">
    <property type="entry name" value="Beta-lactamase2"/>
    <property type="match status" value="1"/>
</dbReference>
<name>A0A0M0G482_9BACI</name>
<feature type="domain" description="Beta-lactamase class A catalytic" evidence="1">
    <location>
        <begin position="28"/>
        <end position="219"/>
    </location>
</feature>
<sequence>MKEVIDLLEAVHGSTGFLSYSSKDRRITASYNEELVMPLASAGKVAIGFAVAGMVESGGMKWDEVIQPIRFNPDEDSRELYPHFQNRQSLMLGEAVEVMIACHDSVVAEQVVTLAGGWDHVNRMIRRRFDHMCVTSDPRSPENKGMLQELMQMLIEVVEGYDYRPDVWMPIMNGLVRQQEEVEGIPPHQLNHMTGGLPDMAIDIGVIGEFGKERCLFVIGAAGVPDRRESQGTDDCLAESLRLLHRSLG</sequence>
<dbReference type="RefSeq" id="WP_053428242.1">
    <property type="nucleotide sequence ID" value="NZ_JAMQJB010000001.1"/>
</dbReference>
<protein>
    <recommendedName>
        <fullName evidence="1">Beta-lactamase class A catalytic domain-containing protein</fullName>
    </recommendedName>
</protein>
<dbReference type="Gene3D" id="3.40.710.10">
    <property type="entry name" value="DD-peptidase/beta-lactamase superfamily"/>
    <property type="match status" value="1"/>
</dbReference>
<gene>
    <name evidence="2" type="ORF">AF331_11460</name>
</gene>
<proteinExistence type="predicted"/>
<evidence type="ECO:0000259" key="1">
    <source>
        <dbReference type="Pfam" id="PF13354"/>
    </source>
</evidence>
<dbReference type="GO" id="GO:0008800">
    <property type="term" value="F:beta-lactamase activity"/>
    <property type="evidence" value="ECO:0007669"/>
    <property type="project" value="InterPro"/>
</dbReference>
<dbReference type="Proteomes" id="UP000037405">
    <property type="component" value="Unassembled WGS sequence"/>
</dbReference>
<dbReference type="STRING" id="189381.GCA_900166615_01588"/>
<dbReference type="OrthoDB" id="2835798at2"/>
<dbReference type="InterPro" id="IPR012338">
    <property type="entry name" value="Beta-lactam/transpept-like"/>
</dbReference>
<organism evidence="2 3">
    <name type="scientific">Rossellomorea marisflavi</name>
    <dbReference type="NCBI Taxonomy" id="189381"/>
    <lineage>
        <taxon>Bacteria</taxon>
        <taxon>Bacillati</taxon>
        <taxon>Bacillota</taxon>
        <taxon>Bacilli</taxon>
        <taxon>Bacillales</taxon>
        <taxon>Bacillaceae</taxon>
        <taxon>Rossellomorea</taxon>
    </lineage>
</organism>
<dbReference type="PATRIC" id="fig|189381.12.peg.2311"/>
<evidence type="ECO:0000313" key="2">
    <source>
        <dbReference type="EMBL" id="KON84645.1"/>
    </source>
</evidence>
<keyword evidence="3" id="KW-1185">Reference proteome</keyword>
<dbReference type="AlphaFoldDB" id="A0A0M0G482"/>
<dbReference type="GO" id="GO:0030655">
    <property type="term" value="P:beta-lactam antibiotic catabolic process"/>
    <property type="evidence" value="ECO:0007669"/>
    <property type="project" value="InterPro"/>
</dbReference>
<dbReference type="InterPro" id="IPR045155">
    <property type="entry name" value="Beta-lactam_cat"/>
</dbReference>
<dbReference type="SUPFAM" id="SSF56601">
    <property type="entry name" value="beta-lactamase/transpeptidase-like"/>
    <property type="match status" value="1"/>
</dbReference>
<comment type="caution">
    <text evidence="2">The sequence shown here is derived from an EMBL/GenBank/DDBJ whole genome shotgun (WGS) entry which is preliminary data.</text>
</comment>
<reference evidence="3" key="1">
    <citation type="submission" date="2015-07" db="EMBL/GenBank/DDBJ databases">
        <title>Fjat-14235 jcm11544.</title>
        <authorList>
            <person name="Liu B."/>
            <person name="Wang J."/>
            <person name="Zhu Y."/>
            <person name="Liu G."/>
            <person name="Chen Q."/>
            <person name="Chen Z."/>
            <person name="Lan J."/>
            <person name="Che J."/>
            <person name="Ge C."/>
            <person name="Shi H."/>
            <person name="Pan Z."/>
            <person name="Liu X."/>
        </authorList>
    </citation>
    <scope>NUCLEOTIDE SEQUENCE [LARGE SCALE GENOMIC DNA]</scope>
    <source>
        <strain evidence="3">JCM 11544</strain>
    </source>
</reference>
<accession>A0A0M0G482</accession>
<evidence type="ECO:0000313" key="3">
    <source>
        <dbReference type="Proteomes" id="UP000037405"/>
    </source>
</evidence>